<keyword evidence="2" id="KW-1185">Reference proteome</keyword>
<evidence type="ECO:0008006" key="3">
    <source>
        <dbReference type="Google" id="ProtNLM"/>
    </source>
</evidence>
<sequence>MKGLIEHFGDITFHHIPHDDNQLVKALATLSSTFELNKERSLPLVIIQSHDQPTYCHLIEEESDRKPWYFNTKHREYPPSVFENNKKTLRRFVMSFFINGDMLNKINHGMVLLRCVNAKEVKQTLKEVHEGSFKTHTNEYAMARKILRVKYYWSNMENNCCIYVRKWHKCQTYANNTHKNAPIASYASVIRNVVVSKIIIDNATNLNNTITKELCKDFKIQNHSCDTLFPNYKIIKVIKYKTKSRIQT</sequence>
<proteinExistence type="predicted"/>
<dbReference type="Gene3D" id="1.10.340.70">
    <property type="match status" value="1"/>
</dbReference>
<name>A0A371HXZ8_MUCPR</name>
<reference evidence="1" key="1">
    <citation type="submission" date="2018-05" db="EMBL/GenBank/DDBJ databases">
        <title>Draft genome of Mucuna pruriens seed.</title>
        <authorList>
            <person name="Nnadi N.E."/>
            <person name="Vos R."/>
            <person name="Hasami M.H."/>
            <person name="Devisetty U.K."/>
            <person name="Aguiy J.C."/>
        </authorList>
    </citation>
    <scope>NUCLEOTIDE SEQUENCE [LARGE SCALE GENOMIC DNA]</scope>
    <source>
        <strain evidence="1">JCA_2017</strain>
    </source>
</reference>
<dbReference type="EMBL" id="QJKJ01001420">
    <property type="protein sequence ID" value="RDY07668.1"/>
    <property type="molecule type" value="Genomic_DNA"/>
</dbReference>
<dbReference type="PANTHER" id="PTHR48475:SF1">
    <property type="entry name" value="RNASE H TYPE-1 DOMAIN-CONTAINING PROTEIN"/>
    <property type="match status" value="1"/>
</dbReference>
<accession>A0A371HXZ8</accession>
<feature type="non-terminal residue" evidence="1">
    <location>
        <position position="248"/>
    </location>
</feature>
<protein>
    <recommendedName>
        <fullName evidence="3">Integrase zinc-binding domain-containing protein</fullName>
    </recommendedName>
</protein>
<comment type="caution">
    <text evidence="1">The sequence shown here is derived from an EMBL/GenBank/DDBJ whole genome shotgun (WGS) entry which is preliminary data.</text>
</comment>
<evidence type="ECO:0000313" key="2">
    <source>
        <dbReference type="Proteomes" id="UP000257109"/>
    </source>
</evidence>
<dbReference type="Proteomes" id="UP000257109">
    <property type="component" value="Unassembled WGS sequence"/>
</dbReference>
<dbReference type="AlphaFoldDB" id="A0A371HXZ8"/>
<gene>
    <name evidence="1" type="ORF">CR513_08188</name>
</gene>
<evidence type="ECO:0000313" key="1">
    <source>
        <dbReference type="EMBL" id="RDY07668.1"/>
    </source>
</evidence>
<organism evidence="1 2">
    <name type="scientific">Mucuna pruriens</name>
    <name type="common">Velvet bean</name>
    <name type="synonym">Dolichos pruriens</name>
    <dbReference type="NCBI Taxonomy" id="157652"/>
    <lineage>
        <taxon>Eukaryota</taxon>
        <taxon>Viridiplantae</taxon>
        <taxon>Streptophyta</taxon>
        <taxon>Embryophyta</taxon>
        <taxon>Tracheophyta</taxon>
        <taxon>Spermatophyta</taxon>
        <taxon>Magnoliopsida</taxon>
        <taxon>eudicotyledons</taxon>
        <taxon>Gunneridae</taxon>
        <taxon>Pentapetalae</taxon>
        <taxon>rosids</taxon>
        <taxon>fabids</taxon>
        <taxon>Fabales</taxon>
        <taxon>Fabaceae</taxon>
        <taxon>Papilionoideae</taxon>
        <taxon>50 kb inversion clade</taxon>
        <taxon>NPAAA clade</taxon>
        <taxon>indigoferoid/millettioid clade</taxon>
        <taxon>Phaseoleae</taxon>
        <taxon>Mucuna</taxon>
    </lineage>
</organism>
<feature type="non-terminal residue" evidence="1">
    <location>
        <position position="1"/>
    </location>
</feature>
<dbReference type="PANTHER" id="PTHR48475">
    <property type="entry name" value="RIBONUCLEASE H"/>
    <property type="match status" value="1"/>
</dbReference>